<reference evidence="4 5" key="1">
    <citation type="journal article" date="2015" name="Plant Cell">
        <title>Oil accumulation by the oleaginous diatom Fistulifera solaris as revealed by the genome and transcriptome.</title>
        <authorList>
            <person name="Tanaka T."/>
            <person name="Maeda Y."/>
            <person name="Veluchamy A."/>
            <person name="Tanaka M."/>
            <person name="Abida H."/>
            <person name="Marechal E."/>
            <person name="Bowler C."/>
            <person name="Muto M."/>
            <person name="Sunaga Y."/>
            <person name="Tanaka M."/>
            <person name="Yoshino T."/>
            <person name="Taniguchi T."/>
            <person name="Fukuda Y."/>
            <person name="Nemoto M."/>
            <person name="Matsumoto M."/>
            <person name="Wong P.S."/>
            <person name="Aburatani S."/>
            <person name="Fujibuchi W."/>
        </authorList>
    </citation>
    <scope>NUCLEOTIDE SEQUENCE [LARGE SCALE GENOMIC DNA]</scope>
    <source>
        <strain evidence="4 5">JPCC DA0580</strain>
    </source>
</reference>
<accession>A0A1Z5K751</accession>
<evidence type="ECO:0000313" key="5">
    <source>
        <dbReference type="Proteomes" id="UP000198406"/>
    </source>
</evidence>
<evidence type="ECO:0000256" key="2">
    <source>
        <dbReference type="SAM" id="Phobius"/>
    </source>
</evidence>
<comment type="caution">
    <text evidence="4">The sequence shown here is derived from an EMBL/GenBank/DDBJ whole genome shotgun (WGS) entry which is preliminary data.</text>
</comment>
<keyword evidence="3" id="KW-0732">Signal</keyword>
<keyword evidence="2" id="KW-0812">Transmembrane</keyword>
<feature type="transmembrane region" description="Helical" evidence="2">
    <location>
        <begin position="517"/>
        <end position="541"/>
    </location>
</feature>
<feature type="signal peptide" evidence="3">
    <location>
        <begin position="1"/>
        <end position="18"/>
    </location>
</feature>
<feature type="region of interest" description="Disordered" evidence="1">
    <location>
        <begin position="151"/>
        <end position="250"/>
    </location>
</feature>
<dbReference type="AlphaFoldDB" id="A0A1Z5K751"/>
<gene>
    <name evidence="4" type="ORF">FisN_6Hh362</name>
</gene>
<feature type="compositionally biased region" description="Low complexity" evidence="1">
    <location>
        <begin position="207"/>
        <end position="221"/>
    </location>
</feature>
<keyword evidence="2" id="KW-1133">Transmembrane helix</keyword>
<proteinExistence type="predicted"/>
<feature type="compositionally biased region" description="Polar residues" evidence="1">
    <location>
        <begin position="376"/>
        <end position="402"/>
    </location>
</feature>
<dbReference type="EMBL" id="BDSP01000177">
    <property type="protein sequence ID" value="GAX22113.1"/>
    <property type="molecule type" value="Genomic_DNA"/>
</dbReference>
<feature type="transmembrane region" description="Helical" evidence="2">
    <location>
        <begin position="481"/>
        <end position="497"/>
    </location>
</feature>
<feature type="compositionally biased region" description="Polar residues" evidence="1">
    <location>
        <begin position="339"/>
        <end position="360"/>
    </location>
</feature>
<feature type="region of interest" description="Disordered" evidence="1">
    <location>
        <begin position="37"/>
        <end position="81"/>
    </location>
</feature>
<feature type="transmembrane region" description="Helical" evidence="2">
    <location>
        <begin position="443"/>
        <end position="461"/>
    </location>
</feature>
<feature type="chain" id="PRO_5012125287" evidence="3">
    <location>
        <begin position="19"/>
        <end position="736"/>
    </location>
</feature>
<feature type="compositionally biased region" description="Acidic residues" evidence="1">
    <location>
        <begin position="234"/>
        <end position="244"/>
    </location>
</feature>
<sequence length="736" mass="82056">MVVLVSFAACYYLPLTTAATTPADGFSWSLPTCSTNKNLSNNSSRNRIDEDTSWWNDDAGGSDDGNETESSSDDDNHDDHSLLDAPVAFETTSISYSTVPGATSNFSGKRKQKDSTKPRDETSQSDKHSASYQSMKTLDRLQQMLDDTDYMTKPTHKTSQRASKESLWTSKDRAKYKKQQRKMRDQGFTEQMRQHRLHEASRPKAPPSSNNSYNPSSPASNIHRPPPPPVQPFSEDDLSEESDDALGYTLPNLPVYYSDAEGESETEAILESNSYAPATTSYIPKAEESQRQHPSVPTTADYPHSYPQQTYAQQSPPPDFYDAQAYAAQQYQNPPHYYSSQPIHQQGFGNHPPNSITSNAIPPEYQHYQPPPQWTSPPTAGNNQAQSPWQPQTPNVVFQHPQSSLHPVPAASAFSNNVAPLSSTEKGQLAVINRNGSLTGRSIQQITLLIAAGSLACFAAVSPRNLPLDEYRFRILENARVVSLVLIFPAVVMALVYDGAMNNRNDVINTLFTSCSVGYTMAFISEVVLATVIRLAVFSLLEKRIFDLSPRIPLFILPWVLRENGYKPKRITLFAADFLTSCIASPVVEEFVKLKILLWTATLPRNFNWRRKTVTDKHSQVTKTELVPEQVQRRDGEVDIVNANQHVTQMLAASLGLKMCDSIRRILLYTKPHHESKSFFSFCRGVFPIHELCGTITALGLAKRDLLGVAMPLWKILLPSVVVHGMANFRGMKVSH</sequence>
<keyword evidence="5" id="KW-1185">Reference proteome</keyword>
<evidence type="ECO:0000256" key="3">
    <source>
        <dbReference type="SAM" id="SignalP"/>
    </source>
</evidence>
<feature type="region of interest" description="Disordered" evidence="1">
    <location>
        <begin position="285"/>
        <end position="320"/>
    </location>
</feature>
<organism evidence="4 5">
    <name type="scientific">Fistulifera solaris</name>
    <name type="common">Oleaginous diatom</name>
    <dbReference type="NCBI Taxonomy" id="1519565"/>
    <lineage>
        <taxon>Eukaryota</taxon>
        <taxon>Sar</taxon>
        <taxon>Stramenopiles</taxon>
        <taxon>Ochrophyta</taxon>
        <taxon>Bacillariophyta</taxon>
        <taxon>Bacillariophyceae</taxon>
        <taxon>Bacillariophycidae</taxon>
        <taxon>Naviculales</taxon>
        <taxon>Naviculaceae</taxon>
        <taxon>Fistulifera</taxon>
    </lineage>
</organism>
<protein>
    <submittedName>
        <fullName evidence="4">Uncharacterized protein</fullName>
    </submittedName>
</protein>
<feature type="compositionally biased region" description="Basic and acidic residues" evidence="1">
    <location>
        <begin position="113"/>
        <end position="129"/>
    </location>
</feature>
<feature type="region of interest" description="Disordered" evidence="1">
    <location>
        <begin position="334"/>
        <end position="402"/>
    </location>
</feature>
<dbReference type="Proteomes" id="UP000198406">
    <property type="component" value="Unassembled WGS sequence"/>
</dbReference>
<evidence type="ECO:0000313" key="4">
    <source>
        <dbReference type="EMBL" id="GAX22113.1"/>
    </source>
</evidence>
<dbReference type="InParanoid" id="A0A1Z5K751"/>
<evidence type="ECO:0000256" key="1">
    <source>
        <dbReference type="SAM" id="MobiDB-lite"/>
    </source>
</evidence>
<dbReference type="OrthoDB" id="46743at2759"/>
<keyword evidence="2" id="KW-0472">Membrane</keyword>
<feature type="compositionally biased region" description="Acidic residues" evidence="1">
    <location>
        <begin position="60"/>
        <end position="76"/>
    </location>
</feature>
<name>A0A1Z5K751_FISSO</name>
<feature type="region of interest" description="Disordered" evidence="1">
    <location>
        <begin position="99"/>
        <end position="135"/>
    </location>
</feature>